<proteinExistence type="predicted"/>
<gene>
    <name evidence="1" type="ORF">B0G62_1398</name>
</gene>
<dbReference type="Proteomes" id="UP000237381">
    <property type="component" value="Unassembled WGS sequence"/>
</dbReference>
<dbReference type="OrthoDB" id="9108119at2"/>
<sequence length="96" mass="10924">MEFNNGAALEALRLALYRQIPWHKRPAIFTSLRTLGLIQVIDQKPPPSTKYLPPLQIAIVTDKGQKEIQRIEASMHLGGWLNDDYFATFLEEVAFA</sequence>
<accession>A0A2S4LRV9</accession>
<comment type="caution">
    <text evidence="1">The sequence shown here is derived from an EMBL/GenBank/DDBJ whole genome shotgun (WGS) entry which is preliminary data.</text>
</comment>
<dbReference type="EMBL" id="PQGA01000039">
    <property type="protein sequence ID" value="POR45192.1"/>
    <property type="molecule type" value="Genomic_DNA"/>
</dbReference>
<dbReference type="AlphaFoldDB" id="A0A2S4LRV9"/>
<protein>
    <submittedName>
        <fullName evidence="1">Uncharacterized protein</fullName>
    </submittedName>
</protein>
<organism evidence="1 2">
    <name type="scientific">Paraburkholderia eburnea</name>
    <dbReference type="NCBI Taxonomy" id="1189126"/>
    <lineage>
        <taxon>Bacteria</taxon>
        <taxon>Pseudomonadati</taxon>
        <taxon>Pseudomonadota</taxon>
        <taxon>Betaproteobacteria</taxon>
        <taxon>Burkholderiales</taxon>
        <taxon>Burkholderiaceae</taxon>
        <taxon>Paraburkholderia</taxon>
    </lineage>
</organism>
<dbReference type="RefSeq" id="WP_103707916.1">
    <property type="nucleotide sequence ID" value="NZ_PQGA01000039.1"/>
</dbReference>
<name>A0A2S4LRV9_9BURK</name>
<keyword evidence="2" id="KW-1185">Reference proteome</keyword>
<reference evidence="1 2" key="1">
    <citation type="submission" date="2018-01" db="EMBL/GenBank/DDBJ databases">
        <title>Genomic Encyclopedia of Type Strains, Phase III (KMG-III): the genomes of soil and plant-associated and newly described type strains.</title>
        <authorList>
            <person name="Whitman W."/>
        </authorList>
    </citation>
    <scope>NUCLEOTIDE SEQUENCE [LARGE SCALE GENOMIC DNA]</scope>
    <source>
        <strain evidence="1 2">JCM 18070</strain>
    </source>
</reference>
<evidence type="ECO:0000313" key="2">
    <source>
        <dbReference type="Proteomes" id="UP000237381"/>
    </source>
</evidence>
<evidence type="ECO:0000313" key="1">
    <source>
        <dbReference type="EMBL" id="POR45192.1"/>
    </source>
</evidence>